<evidence type="ECO:0000256" key="2">
    <source>
        <dbReference type="ARBA" id="ARBA00004429"/>
    </source>
</evidence>
<evidence type="ECO:0000256" key="1">
    <source>
        <dbReference type="ARBA" id="ARBA00002962"/>
    </source>
</evidence>
<name>A0A1T4UVL0_9GAMM</name>
<feature type="transmembrane region" description="Helical" evidence="11">
    <location>
        <begin position="46"/>
        <end position="62"/>
    </location>
</feature>
<evidence type="ECO:0000313" key="14">
    <source>
        <dbReference type="Proteomes" id="UP000242432"/>
    </source>
</evidence>
<dbReference type="Gene3D" id="1.25.40.10">
    <property type="entry name" value="Tetratricopeptide repeat domain"/>
    <property type="match status" value="1"/>
</dbReference>
<evidence type="ECO:0000256" key="6">
    <source>
        <dbReference type="ARBA" id="ARBA00022692"/>
    </source>
</evidence>
<dbReference type="NCBIfam" id="TIGR00540">
    <property type="entry name" value="TPR_hemY_coli"/>
    <property type="match status" value="1"/>
</dbReference>
<evidence type="ECO:0000256" key="5">
    <source>
        <dbReference type="ARBA" id="ARBA00022519"/>
    </source>
</evidence>
<accession>A0A1T4UVL0</accession>
<evidence type="ECO:0000256" key="9">
    <source>
        <dbReference type="ARBA" id="ARBA00023244"/>
    </source>
</evidence>
<protein>
    <submittedName>
        <fullName evidence="13">Heme biosynthesis-associated TPR protein</fullName>
    </submittedName>
</protein>
<dbReference type="GO" id="GO:0005886">
    <property type="term" value="C:plasma membrane"/>
    <property type="evidence" value="ECO:0007669"/>
    <property type="project" value="UniProtKB-SubCell"/>
</dbReference>
<evidence type="ECO:0000313" key="13">
    <source>
        <dbReference type="EMBL" id="SKA56727.1"/>
    </source>
</evidence>
<evidence type="ECO:0000256" key="11">
    <source>
        <dbReference type="SAM" id="Phobius"/>
    </source>
</evidence>
<keyword evidence="10" id="KW-0802">TPR repeat</keyword>
<dbReference type="RefSeq" id="WP_078927741.1">
    <property type="nucleotide sequence ID" value="NZ_FUXX01000001.1"/>
</dbReference>
<dbReference type="GO" id="GO:0042168">
    <property type="term" value="P:heme metabolic process"/>
    <property type="evidence" value="ECO:0007669"/>
    <property type="project" value="InterPro"/>
</dbReference>
<dbReference type="PROSITE" id="PS50005">
    <property type="entry name" value="TPR"/>
    <property type="match status" value="1"/>
</dbReference>
<dbReference type="EMBL" id="FUXX01000001">
    <property type="protein sequence ID" value="SKA56727.1"/>
    <property type="molecule type" value="Genomic_DNA"/>
</dbReference>
<organism evidence="13 14">
    <name type="scientific">Succinivibrio dextrinosolvens DSM 3072</name>
    <dbReference type="NCBI Taxonomy" id="1123324"/>
    <lineage>
        <taxon>Bacteria</taxon>
        <taxon>Pseudomonadati</taxon>
        <taxon>Pseudomonadota</taxon>
        <taxon>Gammaproteobacteria</taxon>
        <taxon>Aeromonadales</taxon>
        <taxon>Succinivibrionaceae</taxon>
        <taxon>Succinivibrio</taxon>
    </lineage>
</organism>
<evidence type="ECO:0000256" key="3">
    <source>
        <dbReference type="ARBA" id="ARBA00004744"/>
    </source>
</evidence>
<dbReference type="STRING" id="83771.SAMN02910357_01002"/>
<evidence type="ECO:0000256" key="10">
    <source>
        <dbReference type="PROSITE-ProRule" id="PRU00339"/>
    </source>
</evidence>
<dbReference type="InterPro" id="IPR019734">
    <property type="entry name" value="TPR_rpt"/>
</dbReference>
<keyword evidence="9" id="KW-0627">Porphyrin biosynthesis</keyword>
<gene>
    <name evidence="13" type="ORF">SAMN02745213_00068</name>
</gene>
<dbReference type="Proteomes" id="UP000242432">
    <property type="component" value="Unassembled WGS sequence"/>
</dbReference>
<dbReference type="AlphaFoldDB" id="A0A1T4UVL0"/>
<keyword evidence="4" id="KW-1003">Cell membrane</keyword>
<feature type="repeat" description="TPR" evidence="10">
    <location>
        <begin position="360"/>
        <end position="393"/>
    </location>
</feature>
<dbReference type="SUPFAM" id="SSF48452">
    <property type="entry name" value="TPR-like"/>
    <property type="match status" value="1"/>
</dbReference>
<evidence type="ECO:0000256" key="7">
    <source>
        <dbReference type="ARBA" id="ARBA00022989"/>
    </source>
</evidence>
<keyword evidence="7 11" id="KW-1133">Transmembrane helix</keyword>
<dbReference type="InterPro" id="IPR011990">
    <property type="entry name" value="TPR-like_helical_dom_sf"/>
</dbReference>
<feature type="domain" description="HemY N-terminal" evidence="12">
    <location>
        <begin position="26"/>
        <end position="129"/>
    </location>
</feature>
<evidence type="ECO:0000256" key="4">
    <source>
        <dbReference type="ARBA" id="ARBA00022475"/>
    </source>
</evidence>
<proteinExistence type="predicted"/>
<evidence type="ECO:0000259" key="12">
    <source>
        <dbReference type="Pfam" id="PF07219"/>
    </source>
</evidence>
<keyword evidence="5" id="KW-0997">Cell inner membrane</keyword>
<comment type="function">
    <text evidence="1">Involved in a late step of protoheme IX synthesis.</text>
</comment>
<dbReference type="UniPathway" id="UPA00252"/>
<sequence length="400" mass="45232">MIKLLILLLFTCVAIFVGPLLADTQGFVHIVFGERIIETSVNTAVILYILSILILFVVYLLLKKITNIPSRIRQSFKTRAFNKKLSVQDEAFIDFSQGQFEQSLGLLKHASTLKKMSEKSLLVAAQAAFSLELYDFTRKALDEAQSRGRQAKLAADILRAKLNLDIGNAKVALEYLDGLKGAVKNKYVYKLFLDCYLANKDYKKICENTKEMLKYGALTKEQARGYYIAKLEKDVKEADSEGALEQIYSVLSREDKRNSKIMGAIIYKFLKFGNMQKVQNLTLDLLKEEKDPVFIESISNWNVAVPEVLILLKKYASKNVLSSQVDLPLLKAMGNLEFRAGLDPDALDDYKKALAIEPSPDVYIRIGTILTNLKKVDEAAEYFRKANAMYFEDKALTIIK</sequence>
<dbReference type="GO" id="GO:0006779">
    <property type="term" value="P:porphyrin-containing compound biosynthetic process"/>
    <property type="evidence" value="ECO:0007669"/>
    <property type="project" value="UniProtKB-KW"/>
</dbReference>
<comment type="subcellular location">
    <subcellularLocation>
        <location evidence="2">Cell inner membrane</location>
        <topology evidence="2">Multi-pass membrane protein</topology>
    </subcellularLocation>
</comment>
<keyword evidence="14" id="KW-1185">Reference proteome</keyword>
<reference evidence="14" key="1">
    <citation type="submission" date="2017-02" db="EMBL/GenBank/DDBJ databases">
        <authorList>
            <person name="Varghese N."/>
            <person name="Submissions S."/>
        </authorList>
    </citation>
    <scope>NUCLEOTIDE SEQUENCE [LARGE SCALE GENOMIC DNA]</scope>
    <source>
        <strain evidence="14">DSM 3072</strain>
    </source>
</reference>
<comment type="pathway">
    <text evidence="3">Porphyrin-containing compound metabolism; protoheme biosynthesis.</text>
</comment>
<dbReference type="InterPro" id="IPR005254">
    <property type="entry name" value="Heme_biosyn_assoc_TPR_pro"/>
</dbReference>
<dbReference type="Pfam" id="PF07219">
    <property type="entry name" value="HemY_N"/>
    <property type="match status" value="1"/>
</dbReference>
<dbReference type="InterPro" id="IPR010817">
    <property type="entry name" value="HemY_N"/>
</dbReference>
<evidence type="ECO:0000256" key="8">
    <source>
        <dbReference type="ARBA" id="ARBA00023136"/>
    </source>
</evidence>
<keyword evidence="6 11" id="KW-0812">Transmembrane</keyword>
<keyword evidence="8 11" id="KW-0472">Membrane</keyword>